<reference evidence="1 2" key="1">
    <citation type="submission" date="2016-10" db="EMBL/GenBank/DDBJ databases">
        <authorList>
            <person name="de Groot N.N."/>
        </authorList>
    </citation>
    <scope>NUCLEOTIDE SEQUENCE [LARGE SCALE GENOMIC DNA]</scope>
    <source>
        <strain evidence="1 2">DSM 25584</strain>
    </source>
</reference>
<dbReference type="AlphaFoldDB" id="A0A1G7UF92"/>
<keyword evidence="2" id="KW-1185">Reference proteome</keyword>
<organism evidence="1 2">
    <name type="scientific">Limimonas halophila</name>
    <dbReference type="NCBI Taxonomy" id="1082479"/>
    <lineage>
        <taxon>Bacteria</taxon>
        <taxon>Pseudomonadati</taxon>
        <taxon>Pseudomonadota</taxon>
        <taxon>Alphaproteobacteria</taxon>
        <taxon>Rhodospirillales</taxon>
        <taxon>Rhodovibrionaceae</taxon>
        <taxon>Limimonas</taxon>
    </lineage>
</organism>
<gene>
    <name evidence="1" type="ORF">SAMN05216241_1142</name>
</gene>
<dbReference type="EMBL" id="FNCE01000014">
    <property type="protein sequence ID" value="SDG45739.1"/>
    <property type="molecule type" value="Genomic_DNA"/>
</dbReference>
<accession>A0A1G7UF92</accession>
<evidence type="ECO:0000313" key="2">
    <source>
        <dbReference type="Proteomes" id="UP000199415"/>
    </source>
</evidence>
<name>A0A1G7UF92_9PROT</name>
<protein>
    <submittedName>
        <fullName evidence="1">Uncharacterized protein</fullName>
    </submittedName>
</protein>
<dbReference type="RefSeq" id="WP_090021727.1">
    <property type="nucleotide sequence ID" value="NZ_FNCE01000014.1"/>
</dbReference>
<dbReference type="OrthoDB" id="7264945at2"/>
<dbReference type="Proteomes" id="UP000199415">
    <property type="component" value="Unassembled WGS sequence"/>
</dbReference>
<dbReference type="STRING" id="1082479.SAMN05216241_1142"/>
<sequence length="232" mass="24467">MAHDAVIERYLDGVELVRSRGDPERRRVCVMALVAHLAGEAHGDRPAVASPAVAGFARAVNDAMDRPTRQRLVPFAPRISGTADGLDAERQAVLHAALFDTLLPAAVQDLRVAAGSGVRGGDAEAAVRLAGELAAAEPDAYPRIVQDPAWDHALLIGPLRAAVSAHRSGHAEQHAEAVARILIAAVTGLARPSRRAWYWNLAVDVLDRLCEVGADARDSTRAPNGEDAAVSA</sequence>
<proteinExistence type="predicted"/>
<evidence type="ECO:0000313" key="1">
    <source>
        <dbReference type="EMBL" id="SDG45739.1"/>
    </source>
</evidence>